<dbReference type="GO" id="GO:0071108">
    <property type="term" value="P:protein K48-linked deubiquitination"/>
    <property type="evidence" value="ECO:0007669"/>
    <property type="project" value="TreeGrafter"/>
</dbReference>
<reference evidence="5" key="1">
    <citation type="submission" date="2021-01" db="EMBL/GenBank/DDBJ databases">
        <authorList>
            <person name="Corre E."/>
            <person name="Pelletier E."/>
            <person name="Niang G."/>
            <person name="Scheremetjew M."/>
            <person name="Finn R."/>
            <person name="Kale V."/>
            <person name="Holt S."/>
            <person name="Cochrane G."/>
            <person name="Meng A."/>
            <person name="Brown T."/>
            <person name="Cohen L."/>
        </authorList>
    </citation>
    <scope>NUCLEOTIDE SEQUENCE</scope>
    <source>
        <strain evidence="5">GSBS06</strain>
    </source>
</reference>
<feature type="domain" description="MINDY deubiquitinase" evidence="2">
    <location>
        <begin position="193"/>
        <end position="464"/>
    </location>
</feature>
<accession>A0A6S8AMQ2</accession>
<evidence type="ECO:0000256" key="1">
    <source>
        <dbReference type="SAM" id="MobiDB-lite"/>
    </source>
</evidence>
<feature type="region of interest" description="Disordered" evidence="1">
    <location>
        <begin position="132"/>
        <end position="160"/>
    </location>
</feature>
<dbReference type="Pfam" id="PF04424">
    <property type="entry name" value="MINDY_DUB"/>
    <property type="match status" value="1"/>
</dbReference>
<gene>
    <name evidence="3" type="ORF">ASTO00021_LOCUS4342</name>
    <name evidence="4" type="ORF">ASTO00021_LOCUS4343</name>
    <name evidence="5" type="ORF">ASTO00021_LOCUS4351</name>
</gene>
<dbReference type="PANTHER" id="PTHR18063">
    <property type="entry name" value="NF-E2 INDUCIBLE PROTEIN"/>
    <property type="match status" value="1"/>
</dbReference>
<feature type="region of interest" description="Disordered" evidence="1">
    <location>
        <begin position="511"/>
        <end position="582"/>
    </location>
</feature>
<feature type="compositionally biased region" description="Polar residues" evidence="1">
    <location>
        <begin position="520"/>
        <end position="530"/>
    </location>
</feature>
<dbReference type="GO" id="GO:0005829">
    <property type="term" value="C:cytosol"/>
    <property type="evidence" value="ECO:0007669"/>
    <property type="project" value="TreeGrafter"/>
</dbReference>
<dbReference type="EMBL" id="HBIN01005967">
    <property type="protein sequence ID" value="CAE0434031.1"/>
    <property type="molecule type" value="Transcribed_RNA"/>
</dbReference>
<proteinExistence type="predicted"/>
<sequence>MEAKIRGRSGSTRDSQAQTDSHSLELKSDKAESKIDKHLVQVQANEQKNDVEHVDAKKSFDVEDEPEASFSKTDGTERKEKDDTKIADKSPSTVHATSPNPFDDENVFEKLNISSSNYNENQGEEVMRNTAGEHNNTDADEDKDESPFAEHGNKESGQAEIKVVQGVLVDSRSEHQTQNEDNNKGPSTNTSTNHRIKRFKFFNRQISICLQNENGPCPLLALANVLILRGAIKIHPDRSEISSDLLIELIAGHLLETNPPLAEDDAYSKNQQKTLADIIDVLPTLQFGLDVNVQFGGVKNFEYDTRIAVFDMLDISLYHGWIVDPNDEITYSVLYKKSYNQIVDKIIEGQQLEADIKSKKPQTVLGEPARLKREQVLREAFIAQQFLSDTASQLTYVGLTELHSVVKERQTCVFFRNNHFCTMFKFEGQLYLLLTDQGYAQQDAVAWERLNEIDGNTDICSPTFSDPNEYIAQSLDETTDDTAEIVPSSDSPNSGSVDQDRILAMQLQQQELQHREGELVSNQAQSQATPPENPLGLERIDVEEQKREMEAIQRRRRNGNHELNSNSRSPANENTNRGCIIT</sequence>
<dbReference type="InterPro" id="IPR033979">
    <property type="entry name" value="MINDY_domain"/>
</dbReference>
<feature type="compositionally biased region" description="Basic and acidic residues" evidence="1">
    <location>
        <begin position="47"/>
        <end position="61"/>
    </location>
</feature>
<feature type="compositionally biased region" description="Polar residues" evidence="1">
    <location>
        <begin position="9"/>
        <end position="21"/>
    </location>
</feature>
<feature type="compositionally biased region" description="Basic and acidic residues" evidence="1">
    <location>
        <begin position="74"/>
        <end position="88"/>
    </location>
</feature>
<dbReference type="GO" id="GO:0016807">
    <property type="term" value="F:cysteine-type carboxypeptidase activity"/>
    <property type="evidence" value="ECO:0007669"/>
    <property type="project" value="TreeGrafter"/>
</dbReference>
<evidence type="ECO:0000313" key="4">
    <source>
        <dbReference type="EMBL" id="CAE0434032.1"/>
    </source>
</evidence>
<dbReference type="GO" id="GO:0004843">
    <property type="term" value="F:cysteine-type deubiquitinase activity"/>
    <property type="evidence" value="ECO:0007669"/>
    <property type="project" value="InterPro"/>
</dbReference>
<feature type="compositionally biased region" description="Basic and acidic residues" evidence="1">
    <location>
        <begin position="172"/>
        <end position="183"/>
    </location>
</feature>
<dbReference type="EMBL" id="HBIN01005977">
    <property type="protein sequence ID" value="CAE0434040.1"/>
    <property type="molecule type" value="Transcribed_RNA"/>
</dbReference>
<feature type="region of interest" description="Disordered" evidence="1">
    <location>
        <begin position="172"/>
        <end position="194"/>
    </location>
</feature>
<feature type="region of interest" description="Disordered" evidence="1">
    <location>
        <begin position="1"/>
        <end position="107"/>
    </location>
</feature>
<organism evidence="5">
    <name type="scientific">Aplanochytrium stocchinoi</name>
    <dbReference type="NCBI Taxonomy" id="215587"/>
    <lineage>
        <taxon>Eukaryota</taxon>
        <taxon>Sar</taxon>
        <taxon>Stramenopiles</taxon>
        <taxon>Bigyra</taxon>
        <taxon>Labyrinthulomycetes</taxon>
        <taxon>Thraustochytrida</taxon>
        <taxon>Thraustochytriidae</taxon>
        <taxon>Aplanochytrium</taxon>
    </lineage>
</organism>
<dbReference type="AlphaFoldDB" id="A0A6S8AMQ2"/>
<dbReference type="EMBL" id="HBIN01005968">
    <property type="protein sequence ID" value="CAE0434032.1"/>
    <property type="molecule type" value="Transcribed_RNA"/>
</dbReference>
<name>A0A6S8AMQ2_9STRA</name>
<feature type="compositionally biased region" description="Basic and acidic residues" evidence="1">
    <location>
        <begin position="22"/>
        <end position="39"/>
    </location>
</feature>
<feature type="compositionally biased region" description="Polar residues" evidence="1">
    <location>
        <begin position="561"/>
        <end position="582"/>
    </location>
</feature>
<dbReference type="InterPro" id="IPR007518">
    <property type="entry name" value="MINDY"/>
</dbReference>
<evidence type="ECO:0000259" key="2">
    <source>
        <dbReference type="Pfam" id="PF04424"/>
    </source>
</evidence>
<feature type="compositionally biased region" description="Polar residues" evidence="1">
    <location>
        <begin position="184"/>
        <end position="193"/>
    </location>
</feature>
<feature type="compositionally biased region" description="Polar residues" evidence="1">
    <location>
        <begin position="90"/>
        <end position="100"/>
    </location>
</feature>
<dbReference type="GO" id="GO:0071944">
    <property type="term" value="C:cell periphery"/>
    <property type="evidence" value="ECO:0007669"/>
    <property type="project" value="TreeGrafter"/>
</dbReference>
<evidence type="ECO:0000313" key="5">
    <source>
        <dbReference type="EMBL" id="CAE0434040.1"/>
    </source>
</evidence>
<dbReference type="GO" id="GO:1990380">
    <property type="term" value="F:K48-linked deubiquitinase activity"/>
    <property type="evidence" value="ECO:0007669"/>
    <property type="project" value="InterPro"/>
</dbReference>
<feature type="compositionally biased region" description="Basic and acidic residues" evidence="1">
    <location>
        <begin position="145"/>
        <end position="154"/>
    </location>
</feature>
<evidence type="ECO:0000313" key="3">
    <source>
        <dbReference type="EMBL" id="CAE0434031.1"/>
    </source>
</evidence>
<dbReference type="PANTHER" id="PTHR18063:SF6">
    <property type="entry name" value="UBIQUITIN CARBOXYL-TERMINAL HYDROLASE"/>
    <property type="match status" value="1"/>
</dbReference>
<feature type="compositionally biased region" description="Basic and acidic residues" evidence="1">
    <location>
        <begin position="538"/>
        <end position="553"/>
    </location>
</feature>
<protein>
    <recommendedName>
        <fullName evidence="2">MINDY deubiquitinase domain-containing protein</fullName>
    </recommendedName>
</protein>